<accession>A0A2P2NA97</accession>
<dbReference type="AlphaFoldDB" id="A0A2P2NA97"/>
<proteinExistence type="predicted"/>
<reference evidence="1" key="1">
    <citation type="submission" date="2018-02" db="EMBL/GenBank/DDBJ databases">
        <title>Rhizophora mucronata_Transcriptome.</title>
        <authorList>
            <person name="Meera S.P."/>
            <person name="Sreeshan A."/>
            <person name="Augustine A."/>
        </authorList>
    </citation>
    <scope>NUCLEOTIDE SEQUENCE</scope>
    <source>
        <tissue evidence="1">Leaf</tissue>
    </source>
</reference>
<sequence length="29" mass="3368">MFRQTIKSLSWDFATISFELPGGMITDFQ</sequence>
<name>A0A2P2NA97_RHIMU</name>
<organism evidence="1">
    <name type="scientific">Rhizophora mucronata</name>
    <name type="common">Asiatic mangrove</name>
    <dbReference type="NCBI Taxonomy" id="61149"/>
    <lineage>
        <taxon>Eukaryota</taxon>
        <taxon>Viridiplantae</taxon>
        <taxon>Streptophyta</taxon>
        <taxon>Embryophyta</taxon>
        <taxon>Tracheophyta</taxon>
        <taxon>Spermatophyta</taxon>
        <taxon>Magnoliopsida</taxon>
        <taxon>eudicotyledons</taxon>
        <taxon>Gunneridae</taxon>
        <taxon>Pentapetalae</taxon>
        <taxon>rosids</taxon>
        <taxon>fabids</taxon>
        <taxon>Malpighiales</taxon>
        <taxon>Rhizophoraceae</taxon>
        <taxon>Rhizophora</taxon>
    </lineage>
</organism>
<evidence type="ECO:0000313" key="1">
    <source>
        <dbReference type="EMBL" id="MBX39376.1"/>
    </source>
</evidence>
<protein>
    <submittedName>
        <fullName evidence="1">Uncharacterized protein</fullName>
    </submittedName>
</protein>
<dbReference type="EMBL" id="GGEC01058892">
    <property type="protein sequence ID" value="MBX39376.1"/>
    <property type="molecule type" value="Transcribed_RNA"/>
</dbReference>